<feature type="domain" description="Disease resistance R13L4/SHOC-2-like LRR" evidence="4">
    <location>
        <begin position="153"/>
        <end position="518"/>
    </location>
</feature>
<evidence type="ECO:0000313" key="6">
    <source>
        <dbReference type="Proteomes" id="UP000019116"/>
    </source>
</evidence>
<dbReference type="Gramene" id="TraesCS2A03G1352800.1">
    <property type="protein sequence ID" value="TraesCS2A03G1352800.1.CDS1"/>
    <property type="gene ID" value="TraesCS2A03G1352800"/>
</dbReference>
<feature type="domain" description="Disease resistance protein winged helix" evidence="3">
    <location>
        <begin position="25"/>
        <end position="103"/>
    </location>
</feature>
<dbReference type="GO" id="GO:0042742">
    <property type="term" value="P:defense response to bacterium"/>
    <property type="evidence" value="ECO:0007669"/>
    <property type="project" value="UniProtKB-ARBA"/>
</dbReference>
<accession>A0A3B6B8H3</accession>
<sequence>MKRILLLSYYDLPSYLKTCFLYLSIFPEDHQISRDRLTRRWICEGFIQVKGQTSPLAENQPSLLELGDAYFNELVNRNMIMPINIHSGRVGACCVHDIMLDLICELSSEENFVTVLDFIKGDTPLEKKFRRLSLQKGMTDPTTTRMATTSMSQVRSFTAFSPSVSKIPSISRFQVLRVLDLEGCDLQKIPGIDLSHVEKLLHLRYLGLRGTKVGKLPMEIGKLRFLQTLDLQLTNSKELPSSVVQLRHLMCLILDFDMPLPKGFSNMTCLEQLMGHNMGFVSEETAKELGHLSRLRELAFRFDSDIGEGVDDDEDTKALIGSLAKLYKLESLEISSPKYWFDNVLMDWVPSQNLQRLRLYGKFRRLPTWICSSSLPLLSYLDLNAMEVRFRDIQILGMLPALRYVTLISVLSKGRNLVEKLVLSFGAFPSAKVCLFHKLILVHPTFQPGAMPMVQRLRFGLRVNDIISPDFNLSIQNLPSLQQLRIDLLDYEIKHEDYSQAMDVLRCVAEGHPKNPTLRADKFI</sequence>
<dbReference type="InterPro" id="IPR055414">
    <property type="entry name" value="LRR_R13L4/SHOC2-like"/>
</dbReference>
<evidence type="ECO:0000256" key="2">
    <source>
        <dbReference type="ARBA" id="ARBA00022821"/>
    </source>
</evidence>
<dbReference type="Gramene" id="TraesNOR2A03G00825000.1">
    <property type="protein sequence ID" value="TraesNOR2A03G00825000.1.CDS1"/>
    <property type="gene ID" value="TraesNOR2A03G00825000"/>
</dbReference>
<evidence type="ECO:0000313" key="5">
    <source>
        <dbReference type="EnsemblPlants" id="TraesCS2A02G564500.1.cds1"/>
    </source>
</evidence>
<dbReference type="SMR" id="A0A3B6B8H3"/>
<dbReference type="PANTHER" id="PTHR23155">
    <property type="entry name" value="DISEASE RESISTANCE PROTEIN RP"/>
    <property type="match status" value="1"/>
</dbReference>
<dbReference type="SUPFAM" id="SSF52058">
    <property type="entry name" value="L domain-like"/>
    <property type="match status" value="1"/>
</dbReference>
<keyword evidence="2" id="KW-0611">Plant defense</keyword>
<dbReference type="Gene3D" id="1.10.10.10">
    <property type="entry name" value="Winged helix-like DNA-binding domain superfamily/Winged helix DNA-binding domain"/>
    <property type="match status" value="1"/>
</dbReference>
<dbReference type="AlphaFoldDB" id="A0A3B6B8H3"/>
<dbReference type="Gramene" id="TraesWEE_scaffold_011323_01G000400.1">
    <property type="protein sequence ID" value="TraesWEE_scaffold_011323_01G000400.1"/>
    <property type="gene ID" value="TraesWEE_scaffold_011323_01G000400"/>
</dbReference>
<evidence type="ECO:0000256" key="1">
    <source>
        <dbReference type="ARBA" id="ARBA00022737"/>
    </source>
</evidence>
<dbReference type="FunFam" id="1.10.10.10:FF:000322">
    <property type="entry name" value="Probable disease resistance protein At1g63360"/>
    <property type="match status" value="1"/>
</dbReference>
<dbReference type="GO" id="GO:0002758">
    <property type="term" value="P:innate immune response-activating signaling pathway"/>
    <property type="evidence" value="ECO:0007669"/>
    <property type="project" value="UniProtKB-ARBA"/>
</dbReference>
<dbReference type="Gramene" id="TraesROB_scaffold_023946_01G000200.1">
    <property type="protein sequence ID" value="TraesROB_scaffold_023946_01G000200.1"/>
    <property type="gene ID" value="TraesROB_scaffold_023946_01G000200"/>
</dbReference>
<dbReference type="OrthoDB" id="667265at2759"/>
<proteinExistence type="predicted"/>
<dbReference type="Proteomes" id="UP000019116">
    <property type="component" value="Chromosome 2A"/>
</dbReference>
<dbReference type="Gramene" id="TraesJAG2A03G00817260.1">
    <property type="protein sequence ID" value="TraesJAG2A03G00817260.1.CDS1"/>
    <property type="gene ID" value="TraesJAG2A03G00817260"/>
</dbReference>
<dbReference type="GO" id="GO:0009626">
    <property type="term" value="P:plant-type hypersensitive response"/>
    <property type="evidence" value="ECO:0007669"/>
    <property type="project" value="UniProtKB-ARBA"/>
</dbReference>
<dbReference type="Gramene" id="TraesCS2A02G564500.1">
    <property type="protein sequence ID" value="TraesCS2A02G564500.1.cds1"/>
    <property type="gene ID" value="TraesCS2A02G564500"/>
</dbReference>
<name>A0A3B6B8H3_WHEAT</name>
<protein>
    <recommendedName>
        <fullName evidence="7">NB-ARC domain-containing protein</fullName>
    </recommendedName>
</protein>
<dbReference type="OMA" id="NCGGHES"/>
<dbReference type="InterPro" id="IPR058922">
    <property type="entry name" value="WHD_DRP"/>
</dbReference>
<evidence type="ECO:0000259" key="3">
    <source>
        <dbReference type="Pfam" id="PF23559"/>
    </source>
</evidence>
<dbReference type="Gramene" id="TraesLDM2A03G00821070.1">
    <property type="protein sequence ID" value="TraesLDM2A03G00821070.1.CDS1"/>
    <property type="gene ID" value="TraesLDM2A03G00821070"/>
</dbReference>
<dbReference type="Gramene" id="TraesCAD_scaffold_015778_01G000400.1">
    <property type="protein sequence ID" value="TraesCAD_scaffold_015778_01G000400.1"/>
    <property type="gene ID" value="TraesCAD_scaffold_015778_01G000400"/>
</dbReference>
<dbReference type="InterPro" id="IPR036388">
    <property type="entry name" value="WH-like_DNA-bd_sf"/>
</dbReference>
<reference evidence="5" key="2">
    <citation type="submission" date="2018-10" db="UniProtKB">
        <authorList>
            <consortium name="EnsemblPlants"/>
        </authorList>
    </citation>
    <scope>IDENTIFICATION</scope>
</reference>
<dbReference type="InterPro" id="IPR032675">
    <property type="entry name" value="LRR_dom_sf"/>
</dbReference>
<dbReference type="Pfam" id="PF23559">
    <property type="entry name" value="WHD_DRP"/>
    <property type="match status" value="1"/>
</dbReference>
<dbReference type="Pfam" id="PF23598">
    <property type="entry name" value="LRR_14"/>
    <property type="match status" value="1"/>
</dbReference>
<dbReference type="Gramene" id="TraesARI2A03G00825390.1">
    <property type="protein sequence ID" value="TraesARI2A03G00825390.1.CDS1"/>
    <property type="gene ID" value="TraesARI2A03G00825390"/>
</dbReference>
<dbReference type="Gene3D" id="3.80.10.10">
    <property type="entry name" value="Ribonuclease Inhibitor"/>
    <property type="match status" value="1"/>
</dbReference>
<dbReference type="Gramene" id="TraesMAC2A03G00815060.1">
    <property type="protein sequence ID" value="TraesMAC2A03G00815060.1.CDS1"/>
    <property type="gene ID" value="TraesMAC2A03G00815060"/>
</dbReference>
<keyword evidence="6" id="KW-1185">Reference proteome</keyword>
<evidence type="ECO:0008006" key="7">
    <source>
        <dbReference type="Google" id="ProtNLM"/>
    </source>
</evidence>
<dbReference type="EnsemblPlants" id="TraesCS2A02G564500.1">
    <property type="protein sequence ID" value="TraesCS2A02G564500.1.cds1"/>
    <property type="gene ID" value="TraesCS2A02G564500"/>
</dbReference>
<reference evidence="5" key="1">
    <citation type="submission" date="2018-08" db="EMBL/GenBank/DDBJ databases">
        <authorList>
            <person name="Rossello M."/>
        </authorList>
    </citation>
    <scope>NUCLEOTIDE SEQUENCE [LARGE SCALE GENOMIC DNA]</scope>
    <source>
        <strain evidence="5">cv. Chinese Spring</strain>
    </source>
</reference>
<keyword evidence="1" id="KW-0677">Repeat</keyword>
<dbReference type="PANTHER" id="PTHR23155:SF1116">
    <property type="entry name" value="OS12G0273300 PROTEIN"/>
    <property type="match status" value="1"/>
</dbReference>
<dbReference type="InterPro" id="IPR044974">
    <property type="entry name" value="Disease_R_plants"/>
</dbReference>
<evidence type="ECO:0000259" key="4">
    <source>
        <dbReference type="Pfam" id="PF23598"/>
    </source>
</evidence>
<organism evidence="5">
    <name type="scientific">Triticum aestivum</name>
    <name type="common">Wheat</name>
    <dbReference type="NCBI Taxonomy" id="4565"/>
    <lineage>
        <taxon>Eukaryota</taxon>
        <taxon>Viridiplantae</taxon>
        <taxon>Streptophyta</taxon>
        <taxon>Embryophyta</taxon>
        <taxon>Tracheophyta</taxon>
        <taxon>Spermatophyta</taxon>
        <taxon>Magnoliopsida</taxon>
        <taxon>Liliopsida</taxon>
        <taxon>Poales</taxon>
        <taxon>Poaceae</taxon>
        <taxon>BOP clade</taxon>
        <taxon>Pooideae</taxon>
        <taxon>Triticodae</taxon>
        <taxon>Triticeae</taxon>
        <taxon>Triticinae</taxon>
        <taxon>Triticum</taxon>
    </lineage>
</organism>